<evidence type="ECO:0000256" key="7">
    <source>
        <dbReference type="SAM" id="Phobius"/>
    </source>
</evidence>
<keyword evidence="3 7" id="KW-0812">Transmembrane</keyword>
<name>A0ABW3SGJ1_9BACL</name>
<evidence type="ECO:0000256" key="1">
    <source>
        <dbReference type="ARBA" id="ARBA00004651"/>
    </source>
</evidence>
<dbReference type="InterPro" id="IPR050250">
    <property type="entry name" value="Macrolide_Exporter_MacB"/>
</dbReference>
<feature type="domain" description="ABC3 transporter permease C-terminal" evidence="8">
    <location>
        <begin position="291"/>
        <end position="410"/>
    </location>
</feature>
<feature type="transmembrane region" description="Helical" evidence="7">
    <location>
        <begin position="290"/>
        <end position="315"/>
    </location>
</feature>
<evidence type="ECO:0000256" key="3">
    <source>
        <dbReference type="ARBA" id="ARBA00022692"/>
    </source>
</evidence>
<keyword evidence="2" id="KW-1003">Cell membrane</keyword>
<dbReference type="EMBL" id="JBHTKZ010000061">
    <property type="protein sequence ID" value="MFD1183943.1"/>
    <property type="molecule type" value="Genomic_DNA"/>
</dbReference>
<comment type="subcellular location">
    <subcellularLocation>
        <location evidence="1">Cell membrane</location>
        <topology evidence="1">Multi-pass membrane protein</topology>
    </subcellularLocation>
</comment>
<gene>
    <name evidence="9" type="ORF">ACFQ2Z_21585</name>
</gene>
<evidence type="ECO:0000259" key="8">
    <source>
        <dbReference type="Pfam" id="PF02687"/>
    </source>
</evidence>
<evidence type="ECO:0000256" key="2">
    <source>
        <dbReference type="ARBA" id="ARBA00022475"/>
    </source>
</evidence>
<organism evidence="9 10">
    <name type="scientific">Paenibacillus timonensis</name>
    <dbReference type="NCBI Taxonomy" id="225915"/>
    <lineage>
        <taxon>Bacteria</taxon>
        <taxon>Bacillati</taxon>
        <taxon>Bacillota</taxon>
        <taxon>Bacilli</taxon>
        <taxon>Bacillales</taxon>
        <taxon>Paenibacillaceae</taxon>
        <taxon>Paenibacillus</taxon>
    </lineage>
</organism>
<dbReference type="Pfam" id="PF02687">
    <property type="entry name" value="FtsX"/>
    <property type="match status" value="1"/>
</dbReference>
<protein>
    <submittedName>
        <fullName evidence="9">ABC transporter permease</fullName>
    </submittedName>
</protein>
<evidence type="ECO:0000256" key="5">
    <source>
        <dbReference type="ARBA" id="ARBA00023136"/>
    </source>
</evidence>
<dbReference type="PANTHER" id="PTHR30572">
    <property type="entry name" value="MEMBRANE COMPONENT OF TRANSPORTER-RELATED"/>
    <property type="match status" value="1"/>
</dbReference>
<evidence type="ECO:0000256" key="6">
    <source>
        <dbReference type="ARBA" id="ARBA00038076"/>
    </source>
</evidence>
<feature type="transmembrane region" description="Helical" evidence="7">
    <location>
        <begin position="383"/>
        <end position="403"/>
    </location>
</feature>
<evidence type="ECO:0000256" key="4">
    <source>
        <dbReference type="ARBA" id="ARBA00022989"/>
    </source>
</evidence>
<evidence type="ECO:0000313" key="9">
    <source>
        <dbReference type="EMBL" id="MFD1183943.1"/>
    </source>
</evidence>
<dbReference type="InterPro" id="IPR003838">
    <property type="entry name" value="ABC3_permease_C"/>
</dbReference>
<sequence>MVRMRDALKALRNRWVISVLLLIQFTYGLSTITSSGNIFYNFYYLSNNSLLELDSTYLVVPGKNFGMVETERYKNDKQQVEKLYRMLDHHQDVLSYGTYYEDIVILDEKKGPLDSRLMKEMTKSDGLDDPYINAIVIDENYYHLLNLKLDKGQGFSRQDFDKNHNQQVNVLVGSYFKKYFKIGDFINDQYRINGFLPDKYIVNNNSTNVYLNLNKAMLIPMPEDRYNNYDSMYSRLFYGTVLKLREGANLNELTRIIQLPESKVNISLNSLGKDVGENIKATFYAQIPQLILGCSFILFSIISIAITTIVSIMIRKREFGIKLALGESTRGILGQIIIENSIVGVMGTCLSLAYFISKFNRLLQKSSEFDMASVLDFKMNGPIFLLIFIILMTILVCSSYIVYPYIRKQEIKSLIGGME</sequence>
<dbReference type="Proteomes" id="UP001597211">
    <property type="component" value="Unassembled WGS sequence"/>
</dbReference>
<proteinExistence type="inferred from homology"/>
<feature type="transmembrane region" description="Helical" evidence="7">
    <location>
        <begin position="336"/>
        <end position="356"/>
    </location>
</feature>
<keyword evidence="4 7" id="KW-1133">Transmembrane helix</keyword>
<keyword evidence="5 7" id="KW-0472">Membrane</keyword>
<reference evidence="10" key="1">
    <citation type="journal article" date="2019" name="Int. J. Syst. Evol. Microbiol.">
        <title>The Global Catalogue of Microorganisms (GCM) 10K type strain sequencing project: providing services to taxonomists for standard genome sequencing and annotation.</title>
        <authorList>
            <consortium name="The Broad Institute Genomics Platform"/>
            <consortium name="The Broad Institute Genome Sequencing Center for Infectious Disease"/>
            <person name="Wu L."/>
            <person name="Ma J."/>
        </authorList>
    </citation>
    <scope>NUCLEOTIDE SEQUENCE [LARGE SCALE GENOMIC DNA]</scope>
    <source>
        <strain evidence="10">CCUG 48216</strain>
    </source>
</reference>
<comment type="caution">
    <text evidence="9">The sequence shown here is derived from an EMBL/GenBank/DDBJ whole genome shotgun (WGS) entry which is preliminary data.</text>
</comment>
<comment type="similarity">
    <text evidence="6">Belongs to the ABC-4 integral membrane protein family.</text>
</comment>
<dbReference type="PANTHER" id="PTHR30572:SF4">
    <property type="entry name" value="ABC TRANSPORTER PERMEASE YTRF"/>
    <property type="match status" value="1"/>
</dbReference>
<dbReference type="RefSeq" id="WP_240271036.1">
    <property type="nucleotide sequence ID" value="NZ_JAKSXN010000065.1"/>
</dbReference>
<evidence type="ECO:0000313" key="10">
    <source>
        <dbReference type="Proteomes" id="UP001597211"/>
    </source>
</evidence>
<accession>A0ABW3SGJ1</accession>
<keyword evidence="10" id="KW-1185">Reference proteome</keyword>